<name>A0ABU8Q0X6_9GAMM</name>
<evidence type="ECO:0000313" key="3">
    <source>
        <dbReference type="Proteomes" id="UP001362100"/>
    </source>
</evidence>
<dbReference type="EMBL" id="JBBGZW010000002">
    <property type="protein sequence ID" value="MEJ5047882.1"/>
    <property type="molecule type" value="Genomic_DNA"/>
</dbReference>
<feature type="transmembrane region" description="Helical" evidence="1">
    <location>
        <begin position="84"/>
        <end position="103"/>
    </location>
</feature>
<feature type="transmembrane region" description="Helical" evidence="1">
    <location>
        <begin position="59"/>
        <end position="79"/>
    </location>
</feature>
<comment type="caution">
    <text evidence="2">The sequence shown here is derived from an EMBL/GenBank/DDBJ whole genome shotgun (WGS) entry which is preliminary data.</text>
</comment>
<gene>
    <name evidence="2" type="ORF">WH298_22070</name>
</gene>
<keyword evidence="1" id="KW-0472">Membrane</keyword>
<evidence type="ECO:0000313" key="2">
    <source>
        <dbReference type="EMBL" id="MEJ5047882.1"/>
    </source>
</evidence>
<sequence>MSLTNRTQYRDLKRSFLSAVPLGIGVMASVDEIIFHQLLAWHHFFDWGTPAYGLFSDGLLHSAELIAFVAGAFMMLNLIRDQSLCRLSAWSGFCTGLGGFQIFDGIVDHKLLRLHQIRYVDDLLTYDLVWNGAGLLMLLAGWLLYRRARRTEGAPWRR</sequence>
<protein>
    <submittedName>
        <fullName evidence="2">DUF2243 domain-containing protein</fullName>
    </submittedName>
</protein>
<keyword evidence="1" id="KW-1133">Transmembrane helix</keyword>
<evidence type="ECO:0000256" key="1">
    <source>
        <dbReference type="SAM" id="Phobius"/>
    </source>
</evidence>
<keyword evidence="1" id="KW-0812">Transmembrane</keyword>
<organism evidence="2 3">
    <name type="scientific">Pantoea nemavictus</name>
    <dbReference type="NCBI Taxonomy" id="2726955"/>
    <lineage>
        <taxon>Bacteria</taxon>
        <taxon>Pseudomonadati</taxon>
        <taxon>Pseudomonadota</taxon>
        <taxon>Gammaproteobacteria</taxon>
        <taxon>Enterobacterales</taxon>
        <taxon>Erwiniaceae</taxon>
        <taxon>Pantoea</taxon>
    </lineage>
</organism>
<reference evidence="2 3" key="1">
    <citation type="submission" date="2023-12" db="EMBL/GenBank/DDBJ databases">
        <title>Gut-associated functions are favored during microbiome assembly across C. elegans life.</title>
        <authorList>
            <person name="Zimmermann J."/>
        </authorList>
    </citation>
    <scope>NUCLEOTIDE SEQUENCE [LARGE SCALE GENOMIC DNA]</scope>
    <source>
        <strain evidence="2 3">BIGb0393</strain>
    </source>
</reference>
<dbReference type="Pfam" id="PF10002">
    <property type="entry name" value="DUF2243"/>
    <property type="match status" value="1"/>
</dbReference>
<dbReference type="Proteomes" id="UP001362100">
    <property type="component" value="Unassembled WGS sequence"/>
</dbReference>
<dbReference type="InterPro" id="IPR018719">
    <property type="entry name" value="DUF2243_membrane"/>
</dbReference>
<feature type="transmembrane region" description="Helical" evidence="1">
    <location>
        <begin position="16"/>
        <end position="39"/>
    </location>
</feature>
<accession>A0ABU8Q0X6</accession>
<keyword evidence="3" id="KW-1185">Reference proteome</keyword>
<proteinExistence type="predicted"/>
<dbReference type="RefSeq" id="WP_180824060.1">
    <property type="nucleotide sequence ID" value="NZ_JACAWY010000002.1"/>
</dbReference>
<feature type="transmembrane region" description="Helical" evidence="1">
    <location>
        <begin position="123"/>
        <end position="145"/>
    </location>
</feature>